<evidence type="ECO:0000259" key="1">
    <source>
        <dbReference type="Pfam" id="PF00557"/>
    </source>
</evidence>
<dbReference type="EC" id="3.4.-.-" evidence="2"/>
<dbReference type="Proteomes" id="UP000317835">
    <property type="component" value="Chromosome"/>
</dbReference>
<dbReference type="Gene3D" id="3.90.230.10">
    <property type="entry name" value="Creatinase/methionine aminopeptidase superfamily"/>
    <property type="match status" value="1"/>
</dbReference>
<dbReference type="KEGG" id="tpla:ElP_38400"/>
<name>A0A518H528_9BACT</name>
<dbReference type="EMBL" id="CP036426">
    <property type="protein sequence ID" value="QDV35931.1"/>
    <property type="molecule type" value="Genomic_DNA"/>
</dbReference>
<dbReference type="RefSeq" id="WP_231749176.1">
    <property type="nucleotide sequence ID" value="NZ_CP036426.1"/>
</dbReference>
<organism evidence="2 3">
    <name type="scientific">Tautonia plasticadhaerens</name>
    <dbReference type="NCBI Taxonomy" id="2527974"/>
    <lineage>
        <taxon>Bacteria</taxon>
        <taxon>Pseudomonadati</taxon>
        <taxon>Planctomycetota</taxon>
        <taxon>Planctomycetia</taxon>
        <taxon>Isosphaerales</taxon>
        <taxon>Isosphaeraceae</taxon>
        <taxon>Tautonia</taxon>
    </lineage>
</organism>
<dbReference type="AlphaFoldDB" id="A0A518H528"/>
<evidence type="ECO:0000313" key="3">
    <source>
        <dbReference type="Proteomes" id="UP000317835"/>
    </source>
</evidence>
<dbReference type="Pfam" id="PF00557">
    <property type="entry name" value="Peptidase_M24"/>
    <property type="match status" value="1"/>
</dbReference>
<feature type="domain" description="Peptidase M24" evidence="1">
    <location>
        <begin position="199"/>
        <end position="392"/>
    </location>
</feature>
<keyword evidence="3" id="KW-1185">Reference proteome</keyword>
<keyword evidence="2" id="KW-0378">Hydrolase</keyword>
<dbReference type="InterPro" id="IPR000994">
    <property type="entry name" value="Pept_M24"/>
</dbReference>
<accession>A0A518H528</accession>
<proteinExistence type="predicted"/>
<dbReference type="GO" id="GO:0016787">
    <property type="term" value="F:hydrolase activity"/>
    <property type="evidence" value="ECO:0007669"/>
    <property type="project" value="UniProtKB-KW"/>
</dbReference>
<dbReference type="InterPro" id="IPR036005">
    <property type="entry name" value="Creatinase/aminopeptidase-like"/>
</dbReference>
<dbReference type="PANTHER" id="PTHR46112:SF2">
    <property type="entry name" value="XAA-PRO AMINOPEPTIDASE P-RELATED"/>
    <property type="match status" value="1"/>
</dbReference>
<evidence type="ECO:0000313" key="2">
    <source>
        <dbReference type="EMBL" id="QDV35931.1"/>
    </source>
</evidence>
<dbReference type="PANTHER" id="PTHR46112">
    <property type="entry name" value="AMINOPEPTIDASE"/>
    <property type="match status" value="1"/>
</dbReference>
<reference evidence="2 3" key="1">
    <citation type="submission" date="2019-02" db="EMBL/GenBank/DDBJ databases">
        <title>Deep-cultivation of Planctomycetes and their phenomic and genomic characterization uncovers novel biology.</title>
        <authorList>
            <person name="Wiegand S."/>
            <person name="Jogler M."/>
            <person name="Boedeker C."/>
            <person name="Pinto D."/>
            <person name="Vollmers J."/>
            <person name="Rivas-Marin E."/>
            <person name="Kohn T."/>
            <person name="Peeters S.H."/>
            <person name="Heuer A."/>
            <person name="Rast P."/>
            <person name="Oberbeckmann S."/>
            <person name="Bunk B."/>
            <person name="Jeske O."/>
            <person name="Meyerdierks A."/>
            <person name="Storesund J.E."/>
            <person name="Kallscheuer N."/>
            <person name="Luecker S."/>
            <person name="Lage O.M."/>
            <person name="Pohl T."/>
            <person name="Merkel B.J."/>
            <person name="Hornburger P."/>
            <person name="Mueller R.-W."/>
            <person name="Bruemmer F."/>
            <person name="Labrenz M."/>
            <person name="Spormann A.M."/>
            <person name="Op den Camp H."/>
            <person name="Overmann J."/>
            <person name="Amann R."/>
            <person name="Jetten M.S.M."/>
            <person name="Mascher T."/>
            <person name="Medema M.H."/>
            <person name="Devos D.P."/>
            <person name="Kaster A.-K."/>
            <person name="Ovreas L."/>
            <person name="Rohde M."/>
            <person name="Galperin M.Y."/>
            <person name="Jogler C."/>
        </authorList>
    </citation>
    <scope>NUCLEOTIDE SEQUENCE [LARGE SCALE GENOMIC DNA]</scope>
    <source>
        <strain evidence="2 3">ElP</strain>
    </source>
</reference>
<protein>
    <submittedName>
        <fullName evidence="2">Putative peptidase</fullName>
        <ecNumber evidence="2">3.4.-.-</ecNumber>
    </submittedName>
</protein>
<dbReference type="SUPFAM" id="SSF55920">
    <property type="entry name" value="Creatinase/aminopeptidase"/>
    <property type="match status" value="1"/>
</dbReference>
<sequence length="425" mass="47549">MSTEIRVGEVYLNIADDAEPSSGEIATQRRVMETVDDHPHTETIPALADPAVDHVDPDLQERRTDVDEKHRRVVEFLDRKGYDAALLGRADSVSWFTSGGDLRQDLGSESASVLLFINRQSRAILADNVQSPRVFEEEVAGLGFHLKERPWHEPVETTIAALSRTRKIATDLPGVEGLRPEANRLRDLRIRLSKLERQRLRELGRTLTLCVEATCRNFEPGETEADLAGHLAHRLFREGVTPVALSVAGDDRHEHYRRPTFKSAPIRSRAVISASGRRHGLCASVTRIVAFGPVDPEFREAHTIASMVNATAIYFSRPGQPVSEVFRRVRRIYEKFGRPHEWTLADQGSVVGYSPSELPLLPDAGFVLHPDLALAWCPSVGPARSEDTVVVDHRGFEVVTEAQRWPKLEVMVKGFNLPRPGILER</sequence>
<dbReference type="CDD" id="cd01066">
    <property type="entry name" value="APP_MetAP"/>
    <property type="match status" value="1"/>
</dbReference>
<gene>
    <name evidence="2" type="ORF">ElP_38400</name>
</gene>
<dbReference type="InterPro" id="IPR050659">
    <property type="entry name" value="Peptidase_M24B"/>
</dbReference>